<protein>
    <submittedName>
        <fullName evidence="2">PepSY domain-containing protein</fullName>
    </submittedName>
</protein>
<dbReference type="PANTHER" id="PTHR34219:SF6">
    <property type="entry name" value="BLR3280 PROTEIN"/>
    <property type="match status" value="1"/>
</dbReference>
<feature type="transmembrane region" description="Helical" evidence="1">
    <location>
        <begin position="460"/>
        <end position="481"/>
    </location>
</feature>
<proteinExistence type="predicted"/>
<evidence type="ECO:0000313" key="2">
    <source>
        <dbReference type="EMBL" id="MQA18472.1"/>
    </source>
</evidence>
<sequence>MALLMGSALGSWKRQLHLLHRWLGIGIGLLVLLWFGSGVVMMYVPYPALTEQERMAWLAPLDVAQVQVNAWDAWQAAGRPGMPSAVKLNTVAGRPAYHFMADGRWRSVWADTGATLQVTDDIARSAAASAAPGARTLAVDTVDQDQWTFGAVQAHRPLYRVEADDAAGSVLYVSGRTGELVRDTTRSERAWNWAGSVIHWIYFTPLRTHGQPWRQVVMWTSGAALVLVMLGMVLGVQRLRVRRPYAGGRLSPYRGWQAWHHWLGLGAGTLTLTWLFSGWLSVTPFDWLASPGVTTQDRLAFAGGPLTRDDLSVAPARVASEHTDLLELEWRRVDGKLYFSALDRRQRRLLDADSGAVVPAIPHQVLLHAVRATRPETPLLAAEMITSDDSYYYSHHAERVLPVLRVQFQSADQTTFYADPAQGKLVGHADRNSKWNRWLFNGLHQLDFAAAVRVRPVWDVMVASLCALGALLSATGLVLGWRRVKKRGAVRRSSIS</sequence>
<gene>
    <name evidence="2" type="ORF">GEV01_02970</name>
</gene>
<feature type="transmembrane region" description="Helical" evidence="1">
    <location>
        <begin position="21"/>
        <end position="44"/>
    </location>
</feature>
<organism evidence="2 3">
    <name type="scientific">Rugamonas rivuli</name>
    <dbReference type="NCBI Taxonomy" id="2743358"/>
    <lineage>
        <taxon>Bacteria</taxon>
        <taxon>Pseudomonadati</taxon>
        <taxon>Pseudomonadota</taxon>
        <taxon>Betaproteobacteria</taxon>
        <taxon>Burkholderiales</taxon>
        <taxon>Oxalobacteraceae</taxon>
        <taxon>Telluria group</taxon>
        <taxon>Rugamonas</taxon>
    </lineage>
</organism>
<evidence type="ECO:0000256" key="1">
    <source>
        <dbReference type="SAM" id="Phobius"/>
    </source>
</evidence>
<dbReference type="InterPro" id="IPR005625">
    <property type="entry name" value="PepSY-ass_TM"/>
</dbReference>
<dbReference type="Proteomes" id="UP000444318">
    <property type="component" value="Unassembled WGS sequence"/>
</dbReference>
<keyword evidence="3" id="KW-1185">Reference proteome</keyword>
<keyword evidence="1" id="KW-0472">Membrane</keyword>
<dbReference type="Pfam" id="PF03929">
    <property type="entry name" value="PepSY_TM"/>
    <property type="match status" value="1"/>
</dbReference>
<feature type="transmembrane region" description="Helical" evidence="1">
    <location>
        <begin position="258"/>
        <end position="280"/>
    </location>
</feature>
<dbReference type="AlphaFoldDB" id="A0A843S6X2"/>
<comment type="caution">
    <text evidence="2">The sequence shown here is derived from an EMBL/GenBank/DDBJ whole genome shotgun (WGS) entry which is preliminary data.</text>
</comment>
<evidence type="ECO:0000313" key="3">
    <source>
        <dbReference type="Proteomes" id="UP000444318"/>
    </source>
</evidence>
<name>A0A843S6X2_9BURK</name>
<dbReference type="PANTHER" id="PTHR34219">
    <property type="entry name" value="IRON-REGULATED INNER MEMBRANE PROTEIN-RELATED"/>
    <property type="match status" value="1"/>
</dbReference>
<reference evidence="2 3" key="1">
    <citation type="submission" date="2019-10" db="EMBL/GenBank/DDBJ databases">
        <title>Two novel species isolated from a subtropical stream in China.</title>
        <authorList>
            <person name="Lu H."/>
        </authorList>
    </citation>
    <scope>NUCLEOTIDE SEQUENCE [LARGE SCALE GENOMIC DNA]</scope>
    <source>
        <strain evidence="2 3">FT103W</strain>
    </source>
</reference>
<dbReference type="EMBL" id="WHUF01000001">
    <property type="protein sequence ID" value="MQA18472.1"/>
    <property type="molecule type" value="Genomic_DNA"/>
</dbReference>
<feature type="transmembrane region" description="Helical" evidence="1">
    <location>
        <begin position="216"/>
        <end position="237"/>
    </location>
</feature>
<keyword evidence="1" id="KW-0812">Transmembrane</keyword>
<keyword evidence="1" id="KW-1133">Transmembrane helix</keyword>
<accession>A0A843S6X2</accession>